<dbReference type="EMBL" id="JBFNQN010000006">
    <property type="protein sequence ID" value="MEW9265039.1"/>
    <property type="molecule type" value="Genomic_DNA"/>
</dbReference>
<gene>
    <name evidence="2" type="ORF">AB1207_09790</name>
</gene>
<evidence type="ECO:0000313" key="2">
    <source>
        <dbReference type="EMBL" id="MEW9265039.1"/>
    </source>
</evidence>
<dbReference type="SUPFAM" id="SSF109604">
    <property type="entry name" value="HD-domain/PDEase-like"/>
    <property type="match status" value="1"/>
</dbReference>
<sequence>MMDETSTEDALALARELLADVDQRWMHVTTAARTAAEIARTVPEEDRDLLVAAVVLHDVGYAPALQRTGFHPLDGADHLKGLGWPLRVVGLVAHHSGARFLARARGLEDLLDVYPDEGGPVADALLYCDMTTTPDGRRVPFAERLRDLHVRHRGAPAVELRARAEREPFLRAAVARVHARLGPAR</sequence>
<evidence type="ECO:0000313" key="3">
    <source>
        <dbReference type="Proteomes" id="UP001555826"/>
    </source>
</evidence>
<dbReference type="RefSeq" id="WP_367637947.1">
    <property type="nucleotide sequence ID" value="NZ_JBFNQN010000006.1"/>
</dbReference>
<feature type="domain" description="HD" evidence="1">
    <location>
        <begin position="25"/>
        <end position="100"/>
    </location>
</feature>
<dbReference type="Gene3D" id="1.10.3210.10">
    <property type="entry name" value="Hypothetical protein af1432"/>
    <property type="match status" value="1"/>
</dbReference>
<name>A0ABV3P5Y2_9ACTN</name>
<comment type="caution">
    <text evidence="2">The sequence shown here is derived from an EMBL/GenBank/DDBJ whole genome shotgun (WGS) entry which is preliminary data.</text>
</comment>
<evidence type="ECO:0000259" key="1">
    <source>
        <dbReference type="Pfam" id="PF01966"/>
    </source>
</evidence>
<dbReference type="InterPro" id="IPR006674">
    <property type="entry name" value="HD_domain"/>
</dbReference>
<protein>
    <submittedName>
        <fullName evidence="2">HD domain-containing protein</fullName>
    </submittedName>
</protein>
<reference evidence="2 3" key="1">
    <citation type="submission" date="2024-07" db="EMBL/GenBank/DDBJ databases">
        <authorList>
            <person name="Thanompreechachai J."/>
            <person name="Duangmal K."/>
        </authorList>
    </citation>
    <scope>NUCLEOTIDE SEQUENCE [LARGE SCALE GENOMIC DNA]</scope>
    <source>
        <strain evidence="2 3">KCTC 19886</strain>
    </source>
</reference>
<dbReference type="Proteomes" id="UP001555826">
    <property type="component" value="Unassembled WGS sequence"/>
</dbReference>
<accession>A0ABV3P5Y2</accession>
<proteinExistence type="predicted"/>
<organism evidence="2 3">
    <name type="scientific">Kineococcus endophyticus</name>
    <dbReference type="NCBI Taxonomy" id="1181883"/>
    <lineage>
        <taxon>Bacteria</taxon>
        <taxon>Bacillati</taxon>
        <taxon>Actinomycetota</taxon>
        <taxon>Actinomycetes</taxon>
        <taxon>Kineosporiales</taxon>
        <taxon>Kineosporiaceae</taxon>
        <taxon>Kineococcus</taxon>
    </lineage>
</organism>
<keyword evidence="3" id="KW-1185">Reference proteome</keyword>
<dbReference type="Pfam" id="PF01966">
    <property type="entry name" value="HD"/>
    <property type="match status" value="1"/>
</dbReference>